<sequence length="39" mass="4045">MLQGIALSIAETGHRPVSVAAPTDHGTQSIQRTESGSIQ</sequence>
<evidence type="ECO:0000256" key="1">
    <source>
        <dbReference type="SAM" id="MobiDB-lite"/>
    </source>
</evidence>
<dbReference type="EMBL" id="FUEZ01000004">
    <property type="protein sequence ID" value="SPM43182.1"/>
    <property type="molecule type" value="Genomic_DNA"/>
</dbReference>
<accession>A0A2U3PHD4</accession>
<dbReference type="Proteomes" id="UP000240424">
    <property type="component" value="Unassembled WGS sequence"/>
</dbReference>
<evidence type="ECO:0000313" key="2">
    <source>
        <dbReference type="EMBL" id="SPM43182.1"/>
    </source>
</evidence>
<reference evidence="2 3" key="1">
    <citation type="submission" date="2017-01" db="EMBL/GenBank/DDBJ databases">
        <authorList>
            <consortium name="Urmite Genomes"/>
        </authorList>
    </citation>
    <scope>NUCLEOTIDE SEQUENCE [LARGE SCALE GENOMIC DNA]</scope>
    <source>
        <strain evidence="2 3">AB215</strain>
    </source>
</reference>
<keyword evidence="3" id="KW-1185">Reference proteome</keyword>
<evidence type="ECO:0000313" key="3">
    <source>
        <dbReference type="Proteomes" id="UP000240424"/>
    </source>
</evidence>
<dbReference type="AlphaFoldDB" id="A0A2U3PHD4"/>
<organism evidence="2 3">
    <name type="scientific">Mycobacterium numidiamassiliense</name>
    <dbReference type="NCBI Taxonomy" id="1841861"/>
    <lineage>
        <taxon>Bacteria</taxon>
        <taxon>Bacillati</taxon>
        <taxon>Actinomycetota</taxon>
        <taxon>Actinomycetes</taxon>
        <taxon>Mycobacteriales</taxon>
        <taxon>Mycobacteriaceae</taxon>
        <taxon>Mycobacterium</taxon>
    </lineage>
</organism>
<name>A0A2U3PHD4_9MYCO</name>
<feature type="region of interest" description="Disordered" evidence="1">
    <location>
        <begin position="1"/>
        <end position="39"/>
    </location>
</feature>
<feature type="compositionally biased region" description="Polar residues" evidence="1">
    <location>
        <begin position="25"/>
        <end position="39"/>
    </location>
</feature>
<proteinExistence type="predicted"/>
<protein>
    <submittedName>
        <fullName evidence="2">Mycobacterium numidiamassiliense ORFan</fullName>
    </submittedName>
</protein>
<gene>
    <name evidence="2" type="ORF">MNAB215_5404</name>
</gene>
<dbReference type="STRING" id="1841861.GCA_900157365_03724"/>